<accession>B6A9T0</accession>
<organism evidence="1 2">
    <name type="scientific">Cryptosporidium muris (strain RN66)</name>
    <dbReference type="NCBI Taxonomy" id="441375"/>
    <lineage>
        <taxon>Eukaryota</taxon>
        <taxon>Sar</taxon>
        <taxon>Alveolata</taxon>
        <taxon>Apicomplexa</taxon>
        <taxon>Conoidasida</taxon>
        <taxon>Coccidia</taxon>
        <taxon>Eucoccidiorida</taxon>
        <taxon>Eimeriorina</taxon>
        <taxon>Cryptosporidiidae</taxon>
        <taxon>Cryptosporidium</taxon>
    </lineage>
</organism>
<name>B6A9T0_CRYMR</name>
<sequence length="1274" mass="144049">MINIHSIKFIRGISALLIAQVILSRGAVLFESQMPVTKLDLPSSKVNPDLLTEDYINTQKGWDYGDINTKNTIIPGVPAYMGEVGIGKSGHAISRSCNIHREDVDQLAERVFLTQVDIPELSDYVTWQHICTFVIDIIDSSANFMRNCKSKGSSTLLGKKATKIQEVAILKLCKSLPQFMTCNGNDDAADNLATSLMTRTYLAISNSARSALNIVYFCFVAVKSINQPSKSDYLSSCRNGLNKLMDLEEFRRLDISPLKTDEICKSTWVYNTKCQGTTLSHITTNIAFDFFIMLRKHGITNVMVKDMCRLVGELLPSLNIIYKDNEYKVKTKSKYKTQCPLLLMPFIENDVRYLDSMNNRLWGQPTKFYSREELLRLHYNRAKNICSKMHFYDESNWFWKVKGFLNVNSKKDKKVEEKVLGESMYDLYMDFKYALETTSRRRLGWSIDLPLPESEEYKAMASLGYSLNTVDVGSLRNPQYIRMLAILKNKRYIMPKTAYEIWRDTILVMGIDIIDSYTTSKMSSIISRPTNDVLDLGLNCGSNNEEIDALALELLSAAHENSLTRLKFKQFCHSAKNLLGIRNEDFFSSCVDSIRYLPEIDQQTGDFSGQFSILSNTLAAKLCRSTLRWEAASVGLSYAALIIPQNINNISNLKSSKSDELIIKDNQIYSYVIKTATRSALERAASLNQVCKNLQPLFMKKVESDEPLVVVEKIQQAANLLFRSAVKLIDHDKHLAYILSGGSKIITFESFCALAMALSKIERRFHNVECARNIRLMFTSNVMIRGKLKKATIKSRSVGRICITSPFYEYCGDPPNKEVDEIAFDLLLGAQRLRLTSITYRHLCGVVRNIRRYEIKSFMPSNENKSMQFSSFFNSDCIYGLRTLSVAARYAESICSNSNFWVMCGNYIDAPVDALAAQLYAGIVQNTDLNKVMTVGLLKLAQFCPIADVLINEIDTRYFNRECINALAAIGIMKEFGQVVCQDSRFWQGTCAGILDFSTLYIQTIDPIAGGLYNSAQDLGYLDIAFVDFCTVAEEIKNLREVTESGQVLEGHKTSMFSFECPRILGSALQTISDEYATVLERATTRREVKIFSQTVSAENYEKATMICQHFFTVYDEDYGASQVEDYKDVHFRSGMISKRPELFMLREHGKKAVKELNPREYKSLTHPMALIDKHSIPPHRYDWANLLAQKFFVPASNFGHYGLAPIGGGVPRFTPMGSGGSVMIPTMEKGFEAKIPSQGESLSFWAGGVFAPEGKEVNQDYLIEKKIRDPNLK</sequence>
<dbReference type="VEuPathDB" id="CryptoDB:CMU_040400"/>
<proteinExistence type="predicted"/>
<dbReference type="AlphaFoldDB" id="B6A9T0"/>
<dbReference type="OMA" id="NRECINA"/>
<dbReference type="EMBL" id="DS989726">
    <property type="protein sequence ID" value="EEA04971.1"/>
    <property type="molecule type" value="Genomic_DNA"/>
</dbReference>
<evidence type="ECO:0000313" key="1">
    <source>
        <dbReference type="EMBL" id="EEA04971.1"/>
    </source>
</evidence>
<dbReference type="RefSeq" id="XP_002139320.1">
    <property type="nucleotide sequence ID" value="XM_002139284.1"/>
</dbReference>
<gene>
    <name evidence="1" type="ORF">CMU_040400</name>
</gene>
<dbReference type="Proteomes" id="UP000001460">
    <property type="component" value="Unassembled WGS sequence"/>
</dbReference>
<protein>
    <submittedName>
        <fullName evidence="1">Uncharacterized protein</fullName>
    </submittedName>
</protein>
<dbReference type="OrthoDB" id="337699at2759"/>
<reference evidence="1" key="1">
    <citation type="submission" date="2008-06" db="EMBL/GenBank/DDBJ databases">
        <authorList>
            <person name="Lorenzi H."/>
            <person name="Inman J."/>
            <person name="Miller J."/>
            <person name="Schobel S."/>
            <person name="Amedeo P."/>
            <person name="Caler E.V."/>
            <person name="da Silva J."/>
        </authorList>
    </citation>
    <scope>NUCLEOTIDE SEQUENCE [LARGE SCALE GENOMIC DNA]</scope>
    <source>
        <strain evidence="1">RN66</strain>
    </source>
</reference>
<evidence type="ECO:0000313" key="2">
    <source>
        <dbReference type="Proteomes" id="UP000001460"/>
    </source>
</evidence>
<keyword evidence="2" id="KW-1185">Reference proteome</keyword>
<dbReference type="GeneID" id="6994503"/>